<gene>
    <name evidence="1" type="ORF">OM944_03465</name>
</gene>
<reference evidence="1" key="1">
    <citation type="submission" date="2022-10" db="EMBL/GenBank/DDBJ databases">
        <title>Algoriphagus sp. a novel bacteria isolate from halophytes salicornia europaea.</title>
        <authorList>
            <person name="Peng Y."/>
            <person name="Jiang L."/>
            <person name="Lee J."/>
        </authorList>
    </citation>
    <scope>NUCLEOTIDE SEQUENCE</scope>
    <source>
        <strain evidence="1">TR-M5</strain>
    </source>
</reference>
<name>A0ABY6MIE4_9BACT</name>
<protein>
    <submittedName>
        <fullName evidence="1">Uncharacterized protein</fullName>
    </submittedName>
</protein>
<dbReference type="Proteomes" id="UP001163156">
    <property type="component" value="Chromosome"/>
</dbReference>
<dbReference type="RefSeq" id="WP_264810095.1">
    <property type="nucleotide sequence ID" value="NZ_CP110226.1"/>
</dbReference>
<evidence type="ECO:0000313" key="2">
    <source>
        <dbReference type="Proteomes" id="UP001163156"/>
    </source>
</evidence>
<sequence>MILSNKIGYYDKSEINFLNSSMRKIAFLFGLFSLIGCSKELEKPLMDPYGIYSVESMFSSIPVDISDTGEQSTEHAATFLMCGPGEFSIEWRLNKQTPIMDFDTFMFWDWFNPKTEEWEIIKGCGFSRRIVNQKENGELELMFYGGEGAYSTNPKSFLYQFEVLSLDYFSEDKSIQMVTRQQVYDFFTEEYVETEIDYLFSFSSPVFPIPN</sequence>
<accession>A0ABY6MIE4</accession>
<keyword evidence="2" id="KW-1185">Reference proteome</keyword>
<dbReference type="EMBL" id="CP110226">
    <property type="protein sequence ID" value="UZD23552.1"/>
    <property type="molecule type" value="Genomic_DNA"/>
</dbReference>
<evidence type="ECO:0000313" key="1">
    <source>
        <dbReference type="EMBL" id="UZD23552.1"/>
    </source>
</evidence>
<proteinExistence type="predicted"/>
<organism evidence="1 2">
    <name type="scientific">Algoriphagus halophytocola</name>
    <dbReference type="NCBI Taxonomy" id="2991499"/>
    <lineage>
        <taxon>Bacteria</taxon>
        <taxon>Pseudomonadati</taxon>
        <taxon>Bacteroidota</taxon>
        <taxon>Cytophagia</taxon>
        <taxon>Cytophagales</taxon>
        <taxon>Cyclobacteriaceae</taxon>
        <taxon>Algoriphagus</taxon>
    </lineage>
</organism>